<gene>
    <name evidence="2" type="ORF">FIESC28_08102</name>
</gene>
<feature type="compositionally biased region" description="Polar residues" evidence="1">
    <location>
        <begin position="747"/>
        <end position="763"/>
    </location>
</feature>
<protein>
    <submittedName>
        <fullName evidence="2">Uncharacterized protein</fullName>
    </submittedName>
</protein>
<feature type="region of interest" description="Disordered" evidence="1">
    <location>
        <begin position="775"/>
        <end position="816"/>
    </location>
</feature>
<dbReference type="AlphaFoldDB" id="A0A366RBF8"/>
<dbReference type="Proteomes" id="UP000253153">
    <property type="component" value="Unassembled WGS sequence"/>
</dbReference>
<accession>A0A366RBF8</accession>
<feature type="region of interest" description="Disordered" evidence="1">
    <location>
        <begin position="78"/>
        <end position="111"/>
    </location>
</feature>
<keyword evidence="3" id="KW-1185">Reference proteome</keyword>
<feature type="compositionally biased region" description="Polar residues" evidence="1">
    <location>
        <begin position="78"/>
        <end position="88"/>
    </location>
</feature>
<dbReference type="OrthoDB" id="3437384at2759"/>
<reference evidence="2 3" key="1">
    <citation type="submission" date="2018-06" db="EMBL/GenBank/DDBJ databases">
        <title>Fusarium incarnatum-equiseti species complex species 28.</title>
        <authorList>
            <person name="Gardiner D.M."/>
        </authorList>
    </citation>
    <scope>NUCLEOTIDE SEQUENCE [LARGE SCALE GENOMIC DNA]</scope>
    <source>
        <strain evidence="2 3">FIESC_28</strain>
    </source>
</reference>
<feature type="region of interest" description="Disordered" evidence="1">
    <location>
        <begin position="435"/>
        <end position="460"/>
    </location>
</feature>
<dbReference type="GeneID" id="41997537"/>
<feature type="region of interest" description="Disordered" evidence="1">
    <location>
        <begin position="589"/>
        <end position="623"/>
    </location>
</feature>
<comment type="caution">
    <text evidence="2">The sequence shown here is derived from an EMBL/GenBank/DDBJ whole genome shotgun (WGS) entry which is preliminary data.</text>
</comment>
<organism evidence="2 3">
    <name type="scientific">Fusarium coffeatum</name>
    <dbReference type="NCBI Taxonomy" id="231269"/>
    <lineage>
        <taxon>Eukaryota</taxon>
        <taxon>Fungi</taxon>
        <taxon>Dikarya</taxon>
        <taxon>Ascomycota</taxon>
        <taxon>Pezizomycotina</taxon>
        <taxon>Sordariomycetes</taxon>
        <taxon>Hypocreomycetidae</taxon>
        <taxon>Hypocreales</taxon>
        <taxon>Nectriaceae</taxon>
        <taxon>Fusarium</taxon>
        <taxon>Fusarium incarnatum-equiseti species complex</taxon>
    </lineage>
</organism>
<feature type="compositionally biased region" description="Basic and acidic residues" evidence="1">
    <location>
        <begin position="675"/>
        <end position="686"/>
    </location>
</feature>
<sequence length="1030" mass="115133">MPLFNPLNLVCCCKSRCGGSGSRSGDPIPATHDMISLQHVPTLDLTLEERQISPEHEQRNTLIGLSDVAWAAPERQSSIDTDSITNQHSDSDSFSDSFDSDLDRPRATKKSSTTFGVVRNRLIRSISHNTSSDQPSRVFVGNSEEEVARRAELRRIMRLRIQDQLESEEAEDQFENKTTRSIRRGISSVDLAFLTSGPRDAIEFGVAKSALNDRQPARLDSDHGGHGTCKNLVALPKNATVLERASQEPSGVIGHEKDIQGYHVIQKPSSTHLSAHISEDTALPFSQKSFQLSNGAGRLDRILGPDNSFNSRQVSSGDGQSALGVWLIAQGLRLRDNSNLFFEEDEEEEQVGSTNPIEKTEDIPSIAKMGQGMSVFELEPVSAKGDSLVIQRPTPNRSLNRPKLHGNLKPGSVKDAHDSCNFSGELPRGPTVRALLGSFTDNTSSSDPSKSPPSPVRSKQNLYKLELKDLESMELSPSRCEDLPFTTTRELITRVGRSRDSPRNEENSDDESHKPQDMEVLHSKSQSQGVVGGLQFEAEMMHDTASLTQSESPSFLQREAEFKTIERRFSEALTQRKPEKTVPTRFLEHFSHSAPRSPAEKPPRDKTHLAVPKGHQRARSESSLYRHVEDNLGVSRAQRFLLIPLDRNKTHRKEASDRSKRRSNLSIRPHMSRLPTEEYVKSSLEPRESVTNLWQRAVRLEAERRHSRRFLSMQDPDGRSISSNRQPKEQGVGNSNSSISDARREISQLTPSTEERPSPSNSKWLIERWVSQMRPRSTHQEDSVTSAKLVSPPKSWSKFPSFNREERNKNAASGDKVQPRDFAVKHVTSEGQIRWATDMTKEDEQRVHTSSRSMSLFKSKMNRIMPSKGLRRRMSLAFVARMPSPAQMEYPEMGIRPSESGYTELQALGREISNMKGQGHLQTSGRDISKPQSSGRLEDRVVALMHEAIGQKHPKPDELLESADIPIVPGTPSVIRPSIAATTTDVFVTPKSHFSNDGESKEDIDELEASLTTAGRYEARPKLFDYNDAS</sequence>
<proteinExistence type="predicted"/>
<feature type="region of interest" description="Disordered" evidence="1">
    <location>
        <begin position="391"/>
        <end position="415"/>
    </location>
</feature>
<dbReference type="RefSeq" id="XP_031013696.1">
    <property type="nucleotide sequence ID" value="XM_031162241.1"/>
</dbReference>
<feature type="compositionally biased region" description="Basic and acidic residues" evidence="1">
    <location>
        <begin position="598"/>
        <end position="608"/>
    </location>
</feature>
<evidence type="ECO:0000313" key="2">
    <source>
        <dbReference type="EMBL" id="RBR13650.1"/>
    </source>
</evidence>
<feature type="compositionally biased region" description="Basic and acidic residues" evidence="1">
    <location>
        <begin position="497"/>
        <end position="522"/>
    </location>
</feature>
<feature type="region of interest" description="Disordered" evidence="1">
    <location>
        <begin position="708"/>
        <end position="763"/>
    </location>
</feature>
<evidence type="ECO:0000313" key="3">
    <source>
        <dbReference type="Proteomes" id="UP000253153"/>
    </source>
</evidence>
<feature type="region of interest" description="Disordered" evidence="1">
    <location>
        <begin position="491"/>
        <end position="522"/>
    </location>
</feature>
<dbReference type="EMBL" id="QKXC01000179">
    <property type="protein sequence ID" value="RBR13650.1"/>
    <property type="molecule type" value="Genomic_DNA"/>
</dbReference>
<name>A0A366RBF8_9HYPO</name>
<evidence type="ECO:0000256" key="1">
    <source>
        <dbReference type="SAM" id="MobiDB-lite"/>
    </source>
</evidence>
<feature type="compositionally biased region" description="Low complexity" evidence="1">
    <location>
        <begin position="791"/>
        <end position="802"/>
    </location>
</feature>
<feature type="region of interest" description="Disordered" evidence="1">
    <location>
        <begin position="650"/>
        <end position="686"/>
    </location>
</feature>